<evidence type="ECO:0000313" key="3">
    <source>
        <dbReference type="EMBL" id="KAL1503420.1"/>
    </source>
</evidence>
<name>A0AB34IMY2_PRYPA</name>
<evidence type="ECO:0000256" key="2">
    <source>
        <dbReference type="SAM" id="Phobius"/>
    </source>
</evidence>
<proteinExistence type="predicted"/>
<gene>
    <name evidence="3" type="ORF">AB1Y20_011910</name>
</gene>
<reference evidence="3 4" key="1">
    <citation type="journal article" date="2024" name="Science">
        <title>Giant polyketide synthase enzymes in the biosynthesis of giant marine polyether toxins.</title>
        <authorList>
            <person name="Fallon T.R."/>
            <person name="Shende V.V."/>
            <person name="Wierzbicki I.H."/>
            <person name="Pendleton A.L."/>
            <person name="Watervoot N.F."/>
            <person name="Auber R.P."/>
            <person name="Gonzalez D.J."/>
            <person name="Wisecaver J.H."/>
            <person name="Moore B.S."/>
        </authorList>
    </citation>
    <scope>NUCLEOTIDE SEQUENCE [LARGE SCALE GENOMIC DNA]</scope>
    <source>
        <strain evidence="3 4">12B1</strain>
    </source>
</reference>
<dbReference type="EMBL" id="JBGBPQ010000021">
    <property type="protein sequence ID" value="KAL1503420.1"/>
    <property type="molecule type" value="Genomic_DNA"/>
</dbReference>
<keyword evidence="2" id="KW-1133">Transmembrane helix</keyword>
<keyword evidence="4" id="KW-1185">Reference proteome</keyword>
<keyword evidence="2" id="KW-0472">Membrane</keyword>
<comment type="caution">
    <text evidence="3">The sequence shown here is derived from an EMBL/GenBank/DDBJ whole genome shotgun (WGS) entry which is preliminary data.</text>
</comment>
<keyword evidence="2" id="KW-0812">Transmembrane</keyword>
<dbReference type="AlphaFoldDB" id="A0AB34IMY2"/>
<feature type="transmembrane region" description="Helical" evidence="2">
    <location>
        <begin position="62"/>
        <end position="82"/>
    </location>
</feature>
<dbReference type="Proteomes" id="UP001515480">
    <property type="component" value="Unassembled WGS sequence"/>
</dbReference>
<organism evidence="3 4">
    <name type="scientific">Prymnesium parvum</name>
    <name type="common">Toxic golden alga</name>
    <dbReference type="NCBI Taxonomy" id="97485"/>
    <lineage>
        <taxon>Eukaryota</taxon>
        <taxon>Haptista</taxon>
        <taxon>Haptophyta</taxon>
        <taxon>Prymnesiophyceae</taxon>
        <taxon>Prymnesiales</taxon>
        <taxon>Prymnesiaceae</taxon>
        <taxon>Prymnesium</taxon>
    </lineage>
</organism>
<sequence>MLLLRHGAQACVNVGNAEFAADACDRNIASELCRTSTSFATTAAGDATLMDPVNVSSSPANLLSFFGGALFALCAMCCCFFWRIGVQTFYGIGLKQIQDKKVDGRSDEPPTNSKSQATTMV</sequence>
<evidence type="ECO:0008006" key="5">
    <source>
        <dbReference type="Google" id="ProtNLM"/>
    </source>
</evidence>
<evidence type="ECO:0000256" key="1">
    <source>
        <dbReference type="SAM" id="MobiDB-lite"/>
    </source>
</evidence>
<feature type="region of interest" description="Disordered" evidence="1">
    <location>
        <begin position="99"/>
        <end position="121"/>
    </location>
</feature>
<feature type="compositionally biased region" description="Basic and acidic residues" evidence="1">
    <location>
        <begin position="99"/>
        <end position="108"/>
    </location>
</feature>
<accession>A0AB34IMY2</accession>
<feature type="compositionally biased region" description="Polar residues" evidence="1">
    <location>
        <begin position="109"/>
        <end position="121"/>
    </location>
</feature>
<evidence type="ECO:0000313" key="4">
    <source>
        <dbReference type="Proteomes" id="UP001515480"/>
    </source>
</evidence>
<protein>
    <recommendedName>
        <fullName evidence="5">H(+)-exporting diphosphatase</fullName>
    </recommendedName>
</protein>